<feature type="region of interest" description="Disordered" evidence="1">
    <location>
        <begin position="1"/>
        <end position="56"/>
    </location>
</feature>
<dbReference type="AlphaFoldDB" id="A0A7T4N091"/>
<name>A0A7T4N091_9BURK</name>
<dbReference type="EMBL" id="CP066075">
    <property type="protein sequence ID" value="QQC62831.1"/>
    <property type="molecule type" value="Genomic_DNA"/>
</dbReference>
<sequence length="123" mass="12657">MASQVGNVSRVGKCAKSSTKCANGGVSMDGAKARNSSGESTEIGGAGLDGQRTAQECGSGDQHACRLHVIHDARKSGFYPASRNSRESTVARSDALGRFAVDYRACLPLHCAARSLAAPESSA</sequence>
<accession>A0A7T4N091</accession>
<protein>
    <submittedName>
        <fullName evidence="2">Uncharacterized protein</fullName>
    </submittedName>
</protein>
<proteinExistence type="predicted"/>
<gene>
    <name evidence="2" type="ORF">I6I06_10920</name>
</gene>
<evidence type="ECO:0000256" key="1">
    <source>
        <dbReference type="SAM" id="MobiDB-lite"/>
    </source>
</evidence>
<keyword evidence="3" id="KW-1185">Reference proteome</keyword>
<dbReference type="Proteomes" id="UP000595610">
    <property type="component" value="Chromosome 1"/>
</dbReference>
<evidence type="ECO:0000313" key="3">
    <source>
        <dbReference type="Proteomes" id="UP000595610"/>
    </source>
</evidence>
<organism evidence="2 3">
    <name type="scientific">Paraburkholderia ginsengisoli</name>
    <dbReference type="NCBI Taxonomy" id="311231"/>
    <lineage>
        <taxon>Bacteria</taxon>
        <taxon>Pseudomonadati</taxon>
        <taxon>Pseudomonadota</taxon>
        <taxon>Betaproteobacteria</taxon>
        <taxon>Burkholderiales</taxon>
        <taxon>Burkholderiaceae</taxon>
        <taxon>Paraburkholderia</taxon>
    </lineage>
</organism>
<dbReference type="RefSeq" id="WP_157004217.1">
    <property type="nucleotide sequence ID" value="NZ_CP066075.1"/>
</dbReference>
<reference evidence="2 3" key="1">
    <citation type="submission" date="2020-12" db="EMBL/GenBank/DDBJ databases">
        <title>FDA dAtabase for Regulatory Grade micrObial Sequences (FDA-ARGOS): Supporting development and validation of Infectious Disease Dx tests.</title>
        <authorList>
            <person name="Nelson B."/>
            <person name="Plummer A."/>
            <person name="Tallon L."/>
            <person name="Sadzewicz L."/>
            <person name="Zhao X."/>
            <person name="Boylan J."/>
            <person name="Ott S."/>
            <person name="Bowen H."/>
            <person name="Vavikolanu K."/>
            <person name="Mehta A."/>
            <person name="Aluvathingal J."/>
            <person name="Nadendla S."/>
            <person name="Myers T."/>
            <person name="Yan Y."/>
            <person name="Sichtig H."/>
        </authorList>
    </citation>
    <scope>NUCLEOTIDE SEQUENCE [LARGE SCALE GENOMIC DNA]</scope>
    <source>
        <strain evidence="2 3">FDAARGOS_1049</strain>
    </source>
</reference>
<evidence type="ECO:0000313" key="2">
    <source>
        <dbReference type="EMBL" id="QQC62831.1"/>
    </source>
</evidence>
<dbReference type="KEGG" id="pgis:I6I06_10920"/>